<dbReference type="PANTHER" id="PTHR21581:SF6">
    <property type="entry name" value="TRAFFICKING PROTEIN PARTICLE COMPLEX SUBUNIT 12"/>
    <property type="match status" value="1"/>
</dbReference>
<dbReference type="AlphaFoldDB" id="A0A1J9RJ43"/>
<comment type="caution">
    <text evidence="2">The sequence shown here is derived from an EMBL/GenBank/DDBJ whole genome shotgun (WGS) entry which is preliminary data.</text>
</comment>
<sequence length="477" mass="52754">MDSPGAKHPNAPVKGTVHFIPSSVLHYQGSHLLRLMNSHIAARPRSSTKGPLDALDDSTTATTILPTRPKSQYLPSRSSPSPTPPHPSLSSLSTLDIIPFPVNKNLSFLLRPDIYHPLSLLDISPAFRSEMPTSSPNEPLTTSLATLDNLLNAGHFLLAAHFSATILSSSAILHNDQNTIFSLLYIRLACLELTGNTLLAAQEAKALEDLNSAFYIVDTKLEDETASKDAFTADHARHIVPWSLRVLAARLQSIGFGDSRRGIATLYELGLEARKQLSRHGLAEDERDVWKTRLEDLGIRVVNSLIEMNDLDAARRSLANLKGPPKEQAVATTRMALLYLKVGDVESARKLLDDASIEAERHLHCLLAMAEGRYTDAVVGWEALRASHIGHEDEPIITQNLAVCLLYTGKLNESRDLLESLVNNNHSFRSLTFNLATIYELCSENSKILKFNLTERIANQPLSKYQNWEKPNADFKI</sequence>
<dbReference type="GO" id="GO:0030008">
    <property type="term" value="C:TRAPP complex"/>
    <property type="evidence" value="ECO:0007669"/>
    <property type="project" value="TreeGrafter"/>
</dbReference>
<gene>
    <name evidence="2" type="ORF">ACJ73_00041</name>
</gene>
<dbReference type="SUPFAM" id="SSF48452">
    <property type="entry name" value="TPR-like"/>
    <property type="match status" value="1"/>
</dbReference>
<protein>
    <submittedName>
        <fullName evidence="2">Uncharacterized protein</fullName>
    </submittedName>
</protein>
<dbReference type="GO" id="GO:0005794">
    <property type="term" value="C:Golgi apparatus"/>
    <property type="evidence" value="ECO:0007669"/>
    <property type="project" value="TreeGrafter"/>
</dbReference>
<dbReference type="EMBL" id="LGTZ01000002">
    <property type="protein sequence ID" value="OJD28551.1"/>
    <property type="molecule type" value="Genomic_DNA"/>
</dbReference>
<keyword evidence="3" id="KW-1185">Reference proteome</keyword>
<dbReference type="VEuPathDB" id="FungiDB:ACJ73_00041"/>
<proteinExistence type="predicted"/>
<accession>A0A1J9RJ43</accession>
<evidence type="ECO:0000313" key="3">
    <source>
        <dbReference type="Proteomes" id="UP000242791"/>
    </source>
</evidence>
<evidence type="ECO:0000313" key="2">
    <source>
        <dbReference type="EMBL" id="OJD28551.1"/>
    </source>
</evidence>
<dbReference type="Gene3D" id="1.25.40.10">
    <property type="entry name" value="Tetratricopeptide repeat domain"/>
    <property type="match status" value="1"/>
</dbReference>
<feature type="region of interest" description="Disordered" evidence="1">
    <location>
        <begin position="43"/>
        <end position="88"/>
    </location>
</feature>
<dbReference type="OrthoDB" id="428342at2759"/>
<dbReference type="STRING" id="1658174.A0A1J9RJ43"/>
<organism evidence="2 3">
    <name type="scientific">Blastomyces percursus</name>
    <dbReference type="NCBI Taxonomy" id="1658174"/>
    <lineage>
        <taxon>Eukaryota</taxon>
        <taxon>Fungi</taxon>
        <taxon>Dikarya</taxon>
        <taxon>Ascomycota</taxon>
        <taxon>Pezizomycotina</taxon>
        <taxon>Eurotiomycetes</taxon>
        <taxon>Eurotiomycetidae</taxon>
        <taxon>Onygenales</taxon>
        <taxon>Ajellomycetaceae</taxon>
        <taxon>Blastomyces</taxon>
    </lineage>
</organism>
<dbReference type="InterPro" id="IPR011990">
    <property type="entry name" value="TPR-like_helical_dom_sf"/>
</dbReference>
<name>A0A1J9RJ43_9EURO</name>
<reference evidence="2 3" key="1">
    <citation type="submission" date="2015-08" db="EMBL/GenBank/DDBJ databases">
        <title>Emmonsia species relationships and genome sequence.</title>
        <authorList>
            <person name="Cuomo C.A."/>
            <person name="Schwartz I.S."/>
            <person name="Kenyon C."/>
            <person name="De Hoog G.S."/>
            <person name="Govender N.P."/>
            <person name="Botha A."/>
            <person name="Moreno L."/>
            <person name="De Vries M."/>
            <person name="Munoz J.F."/>
            <person name="Stielow J.B."/>
        </authorList>
    </citation>
    <scope>NUCLEOTIDE SEQUENCE [LARGE SCALE GENOMIC DNA]</scope>
    <source>
        <strain evidence="2 3">EI222</strain>
    </source>
</reference>
<dbReference type="Proteomes" id="UP000242791">
    <property type="component" value="Unassembled WGS sequence"/>
</dbReference>
<evidence type="ECO:0000256" key="1">
    <source>
        <dbReference type="SAM" id="MobiDB-lite"/>
    </source>
</evidence>
<dbReference type="PANTHER" id="PTHR21581">
    <property type="entry name" value="D-ALANYL-D-ALANINE CARBOXYPEPTIDASE"/>
    <property type="match status" value="1"/>
</dbReference>